<organism evidence="1 2">
    <name type="scientific">Catharanthus roseus</name>
    <name type="common">Madagascar periwinkle</name>
    <name type="synonym">Vinca rosea</name>
    <dbReference type="NCBI Taxonomy" id="4058"/>
    <lineage>
        <taxon>Eukaryota</taxon>
        <taxon>Viridiplantae</taxon>
        <taxon>Streptophyta</taxon>
        <taxon>Embryophyta</taxon>
        <taxon>Tracheophyta</taxon>
        <taxon>Spermatophyta</taxon>
        <taxon>Magnoliopsida</taxon>
        <taxon>eudicotyledons</taxon>
        <taxon>Gunneridae</taxon>
        <taxon>Pentapetalae</taxon>
        <taxon>asterids</taxon>
        <taxon>lamiids</taxon>
        <taxon>Gentianales</taxon>
        <taxon>Apocynaceae</taxon>
        <taxon>Rauvolfioideae</taxon>
        <taxon>Vinceae</taxon>
        <taxon>Catharanthinae</taxon>
        <taxon>Catharanthus</taxon>
    </lineage>
</organism>
<evidence type="ECO:0000313" key="1">
    <source>
        <dbReference type="EMBL" id="KAI5678549.1"/>
    </source>
</evidence>
<gene>
    <name evidence="1" type="ORF">M9H77_09499</name>
</gene>
<name>A0ACC0C0Z6_CATRO</name>
<protein>
    <submittedName>
        <fullName evidence="1">Uncharacterized protein</fullName>
    </submittedName>
</protein>
<sequence length="527" mass="60512">MADKDLEEKLPQLILKNKFLIVMDDMWNTKALNDLRGSLPNDGNGSRILITCRQDLKVKSHADPYNVRQLSDADSWKLLRKKIFNEECCPEELMKIGEQIAVTCKGLPLAIIAVSGLLQKIERQRKKWKEVEKDLTSRIVDDPEQQCRKILELSYNCLPYYLKACFLYLGAFLENQDIPVKKLMQLWIAEGLVQRDELKSLEDVAEDYLTDLIDRSLVIVSQQRSIGGAKACRVHDVLQRFCQSKAKQEKFLKVITGPDDSKVVNPSSPTTYDDHRLCFCSQRQHFIDSKPSGPYARSLLCFATNDKDPNYPYDISFIFQNFRLLKVLDLECINMKYSFPHGIEQLVSLRYLAVAGYINSIPPSIVYLWDLQTLIVRGLLRDEISLPDVIWCLKKLRHVHTSNFNVIRLQDDGDGDSSGLDYLVTISSLILHYGKETECILRKISNVRKMKCRLSNSWDNSHNCNNFPRLEVLSKLESLKVTYDGRVQPGEFSFPSNLKKLTLSDFHLPWDKISAIGKLPVMIVDDV</sequence>
<proteinExistence type="predicted"/>
<evidence type="ECO:0000313" key="2">
    <source>
        <dbReference type="Proteomes" id="UP001060085"/>
    </source>
</evidence>
<accession>A0ACC0C0Z6</accession>
<comment type="caution">
    <text evidence="1">The sequence shown here is derived from an EMBL/GenBank/DDBJ whole genome shotgun (WGS) entry which is preliminary data.</text>
</comment>
<dbReference type="EMBL" id="CM044702">
    <property type="protein sequence ID" value="KAI5678549.1"/>
    <property type="molecule type" value="Genomic_DNA"/>
</dbReference>
<dbReference type="Proteomes" id="UP001060085">
    <property type="component" value="Linkage Group LG02"/>
</dbReference>
<reference evidence="2" key="1">
    <citation type="journal article" date="2023" name="Nat. Plants">
        <title>Single-cell RNA sequencing provides a high-resolution roadmap for understanding the multicellular compartmentation of specialized metabolism.</title>
        <authorList>
            <person name="Sun S."/>
            <person name="Shen X."/>
            <person name="Li Y."/>
            <person name="Li Y."/>
            <person name="Wang S."/>
            <person name="Li R."/>
            <person name="Zhang H."/>
            <person name="Shen G."/>
            <person name="Guo B."/>
            <person name="Wei J."/>
            <person name="Xu J."/>
            <person name="St-Pierre B."/>
            <person name="Chen S."/>
            <person name="Sun C."/>
        </authorList>
    </citation>
    <scope>NUCLEOTIDE SEQUENCE [LARGE SCALE GENOMIC DNA]</scope>
</reference>
<keyword evidence="2" id="KW-1185">Reference proteome</keyword>